<keyword evidence="7" id="KW-1185">Reference proteome</keyword>
<accession>A0A1I4J998</accession>
<dbReference type="GO" id="GO:0004725">
    <property type="term" value="F:protein tyrosine phosphatase activity"/>
    <property type="evidence" value="ECO:0007669"/>
    <property type="project" value="InterPro"/>
</dbReference>
<sequence length="156" mass="16952">MLQILIICTGNTCRSPMAEVLLKNKIEKHNVAGQIAVASAGIAAWNAGQASKGAQCVMKQRGIDILSHRSRRLSREDIVKADLLLAMTASHKEAVLSIMPDAWNKVFTLAEFAGEKKDISDPYGGNIAIYEACAVEIEKILDKSWGRILELAGKMS</sequence>
<dbReference type="STRING" id="1123291.SAMN04490355_101191"/>
<evidence type="ECO:0000259" key="5">
    <source>
        <dbReference type="SMART" id="SM00226"/>
    </source>
</evidence>
<dbReference type="EMBL" id="FOTS01000011">
    <property type="protein sequence ID" value="SFL63120.1"/>
    <property type="molecule type" value="Genomic_DNA"/>
</dbReference>
<evidence type="ECO:0000256" key="4">
    <source>
        <dbReference type="PIRSR" id="PIRSR617867-1"/>
    </source>
</evidence>
<gene>
    <name evidence="6" type="ORF">SAMN04490355_101191</name>
</gene>
<dbReference type="Gene3D" id="3.40.50.2300">
    <property type="match status" value="1"/>
</dbReference>
<dbReference type="Proteomes" id="UP000199520">
    <property type="component" value="Unassembled WGS sequence"/>
</dbReference>
<feature type="active site" description="Proton donor" evidence="4">
    <location>
        <position position="121"/>
    </location>
</feature>
<dbReference type="InterPro" id="IPR017867">
    <property type="entry name" value="Tyr_phospatase_low_mol_wt"/>
</dbReference>
<protein>
    <submittedName>
        <fullName evidence="6">Protein-tyrosine phosphatase</fullName>
    </submittedName>
</protein>
<dbReference type="RefSeq" id="WP_090934883.1">
    <property type="nucleotide sequence ID" value="NZ_FOTS01000011.1"/>
</dbReference>
<feature type="domain" description="Phosphotyrosine protein phosphatase I" evidence="5">
    <location>
        <begin position="2"/>
        <end position="147"/>
    </location>
</feature>
<proteinExistence type="inferred from homology"/>
<evidence type="ECO:0000256" key="1">
    <source>
        <dbReference type="ARBA" id="ARBA00011063"/>
    </source>
</evidence>
<reference evidence="7" key="1">
    <citation type="submission" date="2016-10" db="EMBL/GenBank/DDBJ databases">
        <authorList>
            <person name="Varghese N."/>
            <person name="Submissions S."/>
        </authorList>
    </citation>
    <scope>NUCLEOTIDE SEQUENCE [LARGE SCALE GENOMIC DNA]</scope>
    <source>
        <strain evidence="7">DSM 13327</strain>
    </source>
</reference>
<dbReference type="SMART" id="SM00226">
    <property type="entry name" value="LMWPc"/>
    <property type="match status" value="1"/>
</dbReference>
<evidence type="ECO:0000256" key="3">
    <source>
        <dbReference type="ARBA" id="ARBA00022912"/>
    </source>
</evidence>
<dbReference type="PRINTS" id="PR00719">
    <property type="entry name" value="LMWPTPASE"/>
</dbReference>
<feature type="active site" description="Nucleophile" evidence="4">
    <location>
        <position position="8"/>
    </location>
</feature>
<dbReference type="CDD" id="cd16344">
    <property type="entry name" value="LMWPAP"/>
    <property type="match status" value="1"/>
</dbReference>
<dbReference type="InterPro" id="IPR036196">
    <property type="entry name" value="Ptyr_pPase_sf"/>
</dbReference>
<name>A0A1I4J998_9FIRM</name>
<keyword evidence="3" id="KW-0904">Protein phosphatase</keyword>
<evidence type="ECO:0000313" key="6">
    <source>
        <dbReference type="EMBL" id="SFL63120.1"/>
    </source>
</evidence>
<dbReference type="InterPro" id="IPR023485">
    <property type="entry name" value="Ptyr_pPase"/>
</dbReference>
<dbReference type="SUPFAM" id="SSF52788">
    <property type="entry name" value="Phosphotyrosine protein phosphatases I"/>
    <property type="match status" value="1"/>
</dbReference>
<dbReference type="InterPro" id="IPR050438">
    <property type="entry name" value="LMW_PTPase"/>
</dbReference>
<organism evidence="6 7">
    <name type="scientific">Pelosinus propionicus DSM 13327</name>
    <dbReference type="NCBI Taxonomy" id="1123291"/>
    <lineage>
        <taxon>Bacteria</taxon>
        <taxon>Bacillati</taxon>
        <taxon>Bacillota</taxon>
        <taxon>Negativicutes</taxon>
        <taxon>Selenomonadales</taxon>
        <taxon>Sporomusaceae</taxon>
        <taxon>Pelosinus</taxon>
    </lineage>
</organism>
<evidence type="ECO:0000256" key="2">
    <source>
        <dbReference type="ARBA" id="ARBA00022801"/>
    </source>
</evidence>
<feature type="active site" evidence="4">
    <location>
        <position position="14"/>
    </location>
</feature>
<comment type="similarity">
    <text evidence="1">Belongs to the low molecular weight phosphotyrosine protein phosphatase family.</text>
</comment>
<dbReference type="PANTHER" id="PTHR11717:SF31">
    <property type="entry name" value="LOW MOLECULAR WEIGHT PROTEIN-TYROSINE-PHOSPHATASE ETP-RELATED"/>
    <property type="match status" value="1"/>
</dbReference>
<evidence type="ECO:0000313" key="7">
    <source>
        <dbReference type="Proteomes" id="UP000199520"/>
    </source>
</evidence>
<dbReference type="PANTHER" id="PTHR11717">
    <property type="entry name" value="LOW MOLECULAR WEIGHT PROTEIN TYROSINE PHOSPHATASE"/>
    <property type="match status" value="1"/>
</dbReference>
<keyword evidence="2" id="KW-0378">Hydrolase</keyword>
<dbReference type="OrthoDB" id="9784339at2"/>
<dbReference type="AlphaFoldDB" id="A0A1I4J998"/>
<dbReference type="Pfam" id="PF01451">
    <property type="entry name" value="LMWPc"/>
    <property type="match status" value="1"/>
</dbReference>